<dbReference type="PRINTS" id="PR00039">
    <property type="entry name" value="HTHLYSR"/>
</dbReference>
<keyword evidence="2" id="KW-0805">Transcription regulation</keyword>
<dbReference type="PROSITE" id="PS50931">
    <property type="entry name" value="HTH_LYSR"/>
    <property type="match status" value="1"/>
</dbReference>
<reference evidence="9 10" key="1">
    <citation type="submission" date="2016-08" db="EMBL/GenBank/DDBJ databases">
        <authorList>
            <person name="Seilhamer J.J."/>
        </authorList>
    </citation>
    <scope>NUCLEOTIDE SEQUENCE [LARGE SCALE GENOMIC DNA]</scope>
    <source>
        <strain evidence="9 10">P1-7</strain>
    </source>
</reference>
<keyword evidence="3 9" id="KW-0238">DNA-binding</keyword>
<evidence type="ECO:0000256" key="7">
    <source>
        <dbReference type="ARBA" id="ARBA00083243"/>
    </source>
</evidence>
<dbReference type="AlphaFoldDB" id="A0A1C3UFZ5"/>
<dbReference type="OrthoDB" id="9811588at2"/>
<keyword evidence="4" id="KW-0804">Transcription</keyword>
<proteinExistence type="inferred from homology"/>
<evidence type="ECO:0000313" key="10">
    <source>
        <dbReference type="Proteomes" id="UP000199205"/>
    </source>
</evidence>
<evidence type="ECO:0000256" key="3">
    <source>
        <dbReference type="ARBA" id="ARBA00023125"/>
    </source>
</evidence>
<dbReference type="PANTHER" id="PTHR30346">
    <property type="entry name" value="TRANSCRIPTIONAL DUAL REGULATOR HCAR-RELATED"/>
    <property type="match status" value="1"/>
</dbReference>
<evidence type="ECO:0000256" key="2">
    <source>
        <dbReference type="ARBA" id="ARBA00023015"/>
    </source>
</evidence>
<evidence type="ECO:0000256" key="4">
    <source>
        <dbReference type="ARBA" id="ARBA00023163"/>
    </source>
</evidence>
<dbReference type="EMBL" id="FMAF01000002">
    <property type="protein sequence ID" value="SCB14401.1"/>
    <property type="molecule type" value="Genomic_DNA"/>
</dbReference>
<feature type="domain" description="HTH lysR-type" evidence="8">
    <location>
        <begin position="1"/>
        <end position="57"/>
    </location>
</feature>
<dbReference type="SUPFAM" id="SSF53850">
    <property type="entry name" value="Periplasmic binding protein-like II"/>
    <property type="match status" value="1"/>
</dbReference>
<dbReference type="InterPro" id="IPR036388">
    <property type="entry name" value="WH-like_DNA-bd_sf"/>
</dbReference>
<evidence type="ECO:0000256" key="6">
    <source>
        <dbReference type="ARBA" id="ARBA00067332"/>
    </source>
</evidence>
<dbReference type="GO" id="GO:0003700">
    <property type="term" value="F:DNA-binding transcription factor activity"/>
    <property type="evidence" value="ECO:0007669"/>
    <property type="project" value="InterPro"/>
</dbReference>
<dbReference type="CDD" id="cd08427">
    <property type="entry name" value="PBP2_LTTR_like_2"/>
    <property type="match status" value="1"/>
</dbReference>
<dbReference type="Proteomes" id="UP000199205">
    <property type="component" value="Unassembled WGS sequence"/>
</dbReference>
<dbReference type="RefSeq" id="WP_037196091.1">
    <property type="nucleotide sequence ID" value="NZ_FMAF01000002.1"/>
</dbReference>
<dbReference type="InterPro" id="IPR036390">
    <property type="entry name" value="WH_DNA-bd_sf"/>
</dbReference>
<dbReference type="Gene3D" id="3.40.190.10">
    <property type="entry name" value="Periplasmic binding protein-like II"/>
    <property type="match status" value="2"/>
</dbReference>
<evidence type="ECO:0000259" key="8">
    <source>
        <dbReference type="PROSITE" id="PS50931"/>
    </source>
</evidence>
<gene>
    <name evidence="9" type="ORF">GA0061101_102328</name>
</gene>
<evidence type="ECO:0000256" key="1">
    <source>
        <dbReference type="ARBA" id="ARBA00009437"/>
    </source>
</evidence>
<dbReference type="InterPro" id="IPR005119">
    <property type="entry name" value="LysR_subst-bd"/>
</dbReference>
<name>A0A1C3UFZ5_9HYPH</name>
<dbReference type="SUPFAM" id="SSF46785">
    <property type="entry name" value="Winged helix' DNA-binding domain"/>
    <property type="match status" value="1"/>
</dbReference>
<dbReference type="GO" id="GO:0032993">
    <property type="term" value="C:protein-DNA complex"/>
    <property type="evidence" value="ECO:0007669"/>
    <property type="project" value="TreeGrafter"/>
</dbReference>
<dbReference type="Gene3D" id="1.10.10.10">
    <property type="entry name" value="Winged helix-like DNA-binding domain superfamily/Winged helix DNA-binding domain"/>
    <property type="match status" value="1"/>
</dbReference>
<dbReference type="PANTHER" id="PTHR30346:SF28">
    <property type="entry name" value="HTH-TYPE TRANSCRIPTIONAL REGULATOR CYNR"/>
    <property type="match status" value="1"/>
</dbReference>
<dbReference type="InterPro" id="IPR000847">
    <property type="entry name" value="LysR_HTH_N"/>
</dbReference>
<evidence type="ECO:0000313" key="9">
    <source>
        <dbReference type="EMBL" id="SCB14401.1"/>
    </source>
</evidence>
<protein>
    <recommendedName>
        <fullName evidence="6">HTH-type transcriptional regulator TtuA</fullName>
    </recommendedName>
    <alternativeName>
        <fullName evidence="7">Tartrate utilization transcriptional regulator</fullName>
    </alternativeName>
</protein>
<dbReference type="FunFam" id="1.10.10.10:FF:000001">
    <property type="entry name" value="LysR family transcriptional regulator"/>
    <property type="match status" value="1"/>
</dbReference>
<dbReference type="GO" id="GO:0003677">
    <property type="term" value="F:DNA binding"/>
    <property type="evidence" value="ECO:0007669"/>
    <property type="project" value="UniProtKB-KW"/>
</dbReference>
<comment type="similarity">
    <text evidence="1">Belongs to the LysR transcriptional regulatory family.</text>
</comment>
<accession>A0A1C3UFZ5</accession>
<sequence>MIPELKTLVAVARFGTFAAAGDRIGLTQAAVSGQMKRLEERLGVQLFERTGRSATLNAAGLRTLERAKGIIAMFERIADPADEVSGGQLRIGAIASVQSTVLARALVPFRQRFANHHVHIVPGVSLHLLDLLDAGELDLAVLIEPPFGIPKDLVWQPLLREPYVLAVPERVEGDDWQTLLREQPFIRYDRSSFGGRQVDRFLRSHAIAPNESVEIDDIAALLALVGQGLGVALLPIVDGGPPLMPSVRAVSLAASTFYREIGILRSRDGNPASAYLADCLIACGSEVA</sequence>
<comment type="function">
    <text evidence="5">Transcriptional regulator of the ttuABCDE tartrate utilization operon.</text>
</comment>
<dbReference type="Pfam" id="PF00126">
    <property type="entry name" value="HTH_1"/>
    <property type="match status" value="1"/>
</dbReference>
<evidence type="ECO:0000256" key="5">
    <source>
        <dbReference type="ARBA" id="ARBA00054626"/>
    </source>
</evidence>
<organism evidence="9 10">
    <name type="scientific">Rhizobium lusitanum</name>
    <dbReference type="NCBI Taxonomy" id="293958"/>
    <lineage>
        <taxon>Bacteria</taxon>
        <taxon>Pseudomonadati</taxon>
        <taxon>Pseudomonadota</taxon>
        <taxon>Alphaproteobacteria</taxon>
        <taxon>Hyphomicrobiales</taxon>
        <taxon>Rhizobiaceae</taxon>
        <taxon>Rhizobium/Agrobacterium group</taxon>
        <taxon>Rhizobium</taxon>
    </lineage>
</organism>
<dbReference type="Pfam" id="PF03466">
    <property type="entry name" value="LysR_substrate"/>
    <property type="match status" value="1"/>
</dbReference>